<proteinExistence type="predicted"/>
<dbReference type="InterPro" id="IPR001611">
    <property type="entry name" value="Leu-rich_rpt"/>
</dbReference>
<dbReference type="FunFam" id="3.80.10.10:FF:000383">
    <property type="entry name" value="Leucine-rich repeat receptor protein kinase EMS1"/>
    <property type="match status" value="1"/>
</dbReference>
<keyword evidence="2" id="KW-0472">Membrane</keyword>
<name>K0RB72_THAOC</name>
<accession>K0RB72</accession>
<dbReference type="OrthoDB" id="38453at2759"/>
<keyword evidence="4" id="KW-0677">Repeat</keyword>
<dbReference type="AlphaFoldDB" id="K0RB72"/>
<protein>
    <recommendedName>
        <fullName evidence="8">Leucine-rich repeat-containing N-terminal plant-type domain-containing protein</fullName>
    </recommendedName>
</protein>
<evidence type="ECO:0008006" key="8">
    <source>
        <dbReference type="Google" id="ProtNLM"/>
    </source>
</evidence>
<comment type="caution">
    <text evidence="6">The sequence shown here is derived from an EMBL/GenBank/DDBJ whole genome shotgun (WGS) entry which is preliminary data.</text>
</comment>
<dbReference type="GO" id="GO:0005886">
    <property type="term" value="C:plasma membrane"/>
    <property type="evidence" value="ECO:0007669"/>
    <property type="project" value="UniProtKB-SubCell"/>
</dbReference>
<dbReference type="OMA" id="CIFRELH"/>
<dbReference type="InterPro" id="IPR051848">
    <property type="entry name" value="PGIP"/>
</dbReference>
<dbReference type="EMBL" id="AGNL01047824">
    <property type="protein sequence ID" value="EJK46321.1"/>
    <property type="molecule type" value="Genomic_DNA"/>
</dbReference>
<dbReference type="Gene3D" id="3.80.10.10">
    <property type="entry name" value="Ribonuclease Inhibitor"/>
    <property type="match status" value="3"/>
</dbReference>
<keyword evidence="7" id="KW-1185">Reference proteome</keyword>
<dbReference type="SUPFAM" id="SSF52058">
    <property type="entry name" value="L domain-like"/>
    <property type="match status" value="1"/>
</dbReference>
<evidence type="ECO:0000256" key="5">
    <source>
        <dbReference type="SAM" id="MobiDB-lite"/>
    </source>
</evidence>
<evidence type="ECO:0000256" key="1">
    <source>
        <dbReference type="ARBA" id="ARBA00004236"/>
    </source>
</evidence>
<dbReference type="Pfam" id="PF00560">
    <property type="entry name" value="LRR_1"/>
    <property type="match status" value="1"/>
</dbReference>
<gene>
    <name evidence="6" type="ORF">THAOC_35013</name>
</gene>
<keyword evidence="2" id="KW-1003">Cell membrane</keyword>
<dbReference type="Proteomes" id="UP000266841">
    <property type="component" value="Unassembled WGS sequence"/>
</dbReference>
<feature type="region of interest" description="Disordered" evidence="5">
    <location>
        <begin position="15"/>
        <end position="69"/>
    </location>
</feature>
<evidence type="ECO:0000313" key="6">
    <source>
        <dbReference type="EMBL" id="EJK46321.1"/>
    </source>
</evidence>
<dbReference type="FunFam" id="3.80.10.10:FF:000041">
    <property type="entry name" value="LRR receptor-like serine/threonine-protein kinase ERECTA"/>
    <property type="match status" value="1"/>
</dbReference>
<dbReference type="PANTHER" id="PTHR48059">
    <property type="entry name" value="POLYGALACTURONASE INHIBITOR 1"/>
    <property type="match status" value="1"/>
</dbReference>
<evidence type="ECO:0000256" key="4">
    <source>
        <dbReference type="ARBA" id="ARBA00022737"/>
    </source>
</evidence>
<organism evidence="6 7">
    <name type="scientific">Thalassiosira oceanica</name>
    <name type="common">Marine diatom</name>
    <dbReference type="NCBI Taxonomy" id="159749"/>
    <lineage>
        <taxon>Eukaryota</taxon>
        <taxon>Sar</taxon>
        <taxon>Stramenopiles</taxon>
        <taxon>Ochrophyta</taxon>
        <taxon>Bacillariophyta</taxon>
        <taxon>Coscinodiscophyceae</taxon>
        <taxon>Thalassiosirophycidae</taxon>
        <taxon>Thalassiosirales</taxon>
        <taxon>Thalassiosiraceae</taxon>
        <taxon>Thalassiosira</taxon>
    </lineage>
</organism>
<feature type="compositionally biased region" description="Polar residues" evidence="5">
    <location>
        <begin position="56"/>
        <end position="69"/>
    </location>
</feature>
<dbReference type="PANTHER" id="PTHR48059:SF30">
    <property type="entry name" value="OS06G0587000 PROTEIN"/>
    <property type="match status" value="1"/>
</dbReference>
<reference evidence="6 7" key="1">
    <citation type="journal article" date="2012" name="Genome Biol.">
        <title>Genome and low-iron response of an oceanic diatom adapted to chronic iron limitation.</title>
        <authorList>
            <person name="Lommer M."/>
            <person name="Specht M."/>
            <person name="Roy A.S."/>
            <person name="Kraemer L."/>
            <person name="Andreson R."/>
            <person name="Gutowska M.A."/>
            <person name="Wolf J."/>
            <person name="Bergner S.V."/>
            <person name="Schilhabel M.B."/>
            <person name="Klostermeier U.C."/>
            <person name="Beiko R.G."/>
            <person name="Rosenstiel P."/>
            <person name="Hippler M."/>
            <person name="Laroche J."/>
        </authorList>
    </citation>
    <scope>NUCLEOTIDE SEQUENCE [LARGE SCALE GENOMIC DNA]</scope>
    <source>
        <strain evidence="6 7">CCMP1005</strain>
    </source>
</reference>
<dbReference type="eggNOG" id="ENOG502R960">
    <property type="taxonomic scope" value="Eukaryota"/>
</dbReference>
<evidence type="ECO:0000256" key="2">
    <source>
        <dbReference type="ARBA" id="ARBA00022475"/>
    </source>
</evidence>
<keyword evidence="3" id="KW-0433">Leucine-rich repeat</keyword>
<evidence type="ECO:0000256" key="3">
    <source>
        <dbReference type="ARBA" id="ARBA00022614"/>
    </source>
</evidence>
<comment type="subcellular location">
    <subcellularLocation>
        <location evidence="1">Cell membrane</location>
    </subcellularLocation>
</comment>
<evidence type="ECO:0000313" key="7">
    <source>
        <dbReference type="Proteomes" id="UP000266841"/>
    </source>
</evidence>
<sequence>MRKLIMEMNVASMSFMTDSPTKRPTMRPTISPTPAPSGKPSKSPTMEPTMEPTGMPSVSTQPTQTDCDNPGTCQNRLREQIYQVSERVGTVPTLDDPNSPQSKAGDWIIEECDASVPIDPCTESQILLNEQRYALAVMYFSLGGDEWNAGANPKLEDDAPVGTWLSGLNYCDWGSEVSGTGGSYKQLVCDEFGNVLNLNLQSNNMVGEIPPEIGVLVYMTSYISFFNAQTGPIPTSLGLITQLQTFDVESNNMNGPLFQSDYVGGPNGLKNVVNWRSSLNNFDGTIPAEIGEWTKIQNLWFADNQLAGTIPTEIGNLENMGAFLFYKNQIKGTIPTEIGNMNVLTWIDMEDNEIVGTIPESFYTNLDLEEVILKSNAISGSLSPSIGDLTRVATFWASFNQISGEIPTQFGKLLNIEELELQYNRLTGTLPSEFGNMESIEFLSTEFNGITGPIPPQLFSVNLAAMRILYLNNNELTGPVPENYGTSPRLKDLWLNDNQLTGTLPIIAEGEFLFLGKFSPLKFEKRDHV</sequence>
<dbReference type="InterPro" id="IPR032675">
    <property type="entry name" value="LRR_dom_sf"/>
</dbReference>